<proteinExistence type="predicted"/>
<dbReference type="AlphaFoldDB" id="A0A3K5RGL9"/>
<dbReference type="Proteomes" id="UP000885364">
    <property type="component" value="Unassembled WGS sequence"/>
</dbReference>
<dbReference type="EMBL" id="ROVY01000014">
    <property type="protein sequence ID" value="MHI21522.1"/>
    <property type="molecule type" value="Genomic_DNA"/>
</dbReference>
<evidence type="ECO:0000313" key="1">
    <source>
        <dbReference type="EMBL" id="MHI21522.1"/>
    </source>
</evidence>
<accession>A0A3K5RGL9</accession>
<protein>
    <submittedName>
        <fullName evidence="1">Uncharacterized protein</fullName>
    </submittedName>
</protein>
<comment type="caution">
    <text evidence="1">The sequence shown here is derived from an EMBL/GenBank/DDBJ whole genome shotgun (WGS) entry which is preliminary data.</text>
</comment>
<reference evidence="1" key="1">
    <citation type="submission" date="2018-11" db="EMBL/GenBank/DDBJ databases">
        <authorList>
            <consortium name="PulseNet: The National Subtyping Network for Foodborne Disease Surveillance"/>
            <person name="Tarr C.L."/>
            <person name="Trees E."/>
            <person name="Katz L.S."/>
            <person name="Carleton-Romer H.A."/>
            <person name="Stroika S."/>
            <person name="Kucerova Z."/>
            <person name="Roache K.F."/>
            <person name="Sabol A.L."/>
            <person name="Besser J."/>
            <person name="Gerner-Smidt P."/>
        </authorList>
    </citation>
    <scope>NUCLEOTIDE SEQUENCE [LARGE SCALE GENOMIC DNA]</scope>
    <source>
        <strain evidence="1">PNUSAS059688</strain>
    </source>
</reference>
<sequence>MITEGIILKTEILSEYIYTLKPIWLLTENNLLSNQMKEGCTKEQLIDELKEAVKKQSYQKSYQTLATMNLLNPSFSLLSKEPMNAASCKSNNTFQNLSLI</sequence>
<name>A0A3K5RGL9_SALER</name>
<organism evidence="1">
    <name type="scientific">Salmonella enterica</name>
    <name type="common">Salmonella choleraesuis</name>
    <dbReference type="NCBI Taxonomy" id="28901"/>
    <lineage>
        <taxon>Bacteria</taxon>
        <taxon>Pseudomonadati</taxon>
        <taxon>Pseudomonadota</taxon>
        <taxon>Gammaproteobacteria</taxon>
        <taxon>Enterobacterales</taxon>
        <taxon>Enterobacteriaceae</taxon>
        <taxon>Salmonella</taxon>
    </lineage>
</organism>
<gene>
    <name evidence="1" type="ORF">EEM47_06465</name>
</gene>